<name>A0A371D473_9APHY</name>
<reference evidence="1 2" key="1">
    <citation type="journal article" date="2018" name="Biotechnol. Biofuels">
        <title>Integrative visual omics of the white-rot fungus Polyporus brumalis exposes the biotechnological potential of its oxidative enzymes for delignifying raw plant biomass.</title>
        <authorList>
            <person name="Miyauchi S."/>
            <person name="Rancon A."/>
            <person name="Drula E."/>
            <person name="Hage H."/>
            <person name="Chaduli D."/>
            <person name="Favel A."/>
            <person name="Grisel S."/>
            <person name="Henrissat B."/>
            <person name="Herpoel-Gimbert I."/>
            <person name="Ruiz-Duenas F.J."/>
            <person name="Chevret D."/>
            <person name="Hainaut M."/>
            <person name="Lin J."/>
            <person name="Wang M."/>
            <person name="Pangilinan J."/>
            <person name="Lipzen A."/>
            <person name="Lesage-Meessen L."/>
            <person name="Navarro D."/>
            <person name="Riley R."/>
            <person name="Grigoriev I.V."/>
            <person name="Zhou S."/>
            <person name="Raouche S."/>
            <person name="Rosso M.N."/>
        </authorList>
    </citation>
    <scope>NUCLEOTIDE SEQUENCE [LARGE SCALE GENOMIC DNA]</scope>
    <source>
        <strain evidence="1 2">BRFM 1820</strain>
    </source>
</reference>
<proteinExistence type="predicted"/>
<keyword evidence="2" id="KW-1185">Reference proteome</keyword>
<evidence type="ECO:0000313" key="1">
    <source>
        <dbReference type="EMBL" id="RDX47325.1"/>
    </source>
</evidence>
<protein>
    <submittedName>
        <fullName evidence="1">Uncharacterized protein</fullName>
    </submittedName>
</protein>
<organism evidence="1 2">
    <name type="scientific">Lentinus brumalis</name>
    <dbReference type="NCBI Taxonomy" id="2498619"/>
    <lineage>
        <taxon>Eukaryota</taxon>
        <taxon>Fungi</taxon>
        <taxon>Dikarya</taxon>
        <taxon>Basidiomycota</taxon>
        <taxon>Agaricomycotina</taxon>
        <taxon>Agaricomycetes</taxon>
        <taxon>Polyporales</taxon>
        <taxon>Polyporaceae</taxon>
        <taxon>Lentinus</taxon>
    </lineage>
</organism>
<accession>A0A371D473</accession>
<dbReference type="AlphaFoldDB" id="A0A371D473"/>
<sequence>MRRVQLQGVPFNFRLELPAYQCMRITLPRAWSATSLHHRKHSASEGLFDLVLMLLV</sequence>
<dbReference type="EMBL" id="KZ857419">
    <property type="protein sequence ID" value="RDX47325.1"/>
    <property type="molecule type" value="Genomic_DNA"/>
</dbReference>
<evidence type="ECO:0000313" key="2">
    <source>
        <dbReference type="Proteomes" id="UP000256964"/>
    </source>
</evidence>
<dbReference type="Proteomes" id="UP000256964">
    <property type="component" value="Unassembled WGS sequence"/>
</dbReference>
<gene>
    <name evidence="1" type="ORF">OH76DRAFT_1405931</name>
</gene>